<evidence type="ECO:0000256" key="5">
    <source>
        <dbReference type="ARBA" id="ARBA00022801"/>
    </source>
</evidence>
<evidence type="ECO:0000256" key="7">
    <source>
        <dbReference type="ARBA" id="ARBA00044770"/>
    </source>
</evidence>
<gene>
    <name evidence="14" type="ORF">OZSIB_1967</name>
</gene>
<feature type="transmembrane region" description="Helical" evidence="10">
    <location>
        <begin position="28"/>
        <end position="50"/>
    </location>
</feature>
<dbReference type="GO" id="GO:0006508">
    <property type="term" value="P:proteolysis"/>
    <property type="evidence" value="ECO:0007669"/>
    <property type="project" value="UniProtKB-KW"/>
</dbReference>
<evidence type="ECO:0000256" key="2">
    <source>
        <dbReference type="ARBA" id="ARBA00022670"/>
    </source>
</evidence>
<dbReference type="Pfam" id="PF06832">
    <property type="entry name" value="BiPBP_C"/>
    <property type="match status" value="1"/>
</dbReference>
<accession>A0A367ZJL8</accession>
<dbReference type="PANTHER" id="PTHR32282:SF15">
    <property type="entry name" value="PENICILLIN-BINDING PROTEIN 1C"/>
    <property type="match status" value="1"/>
</dbReference>
<dbReference type="AlphaFoldDB" id="A0A367ZJL8"/>
<keyword evidence="10" id="KW-0472">Membrane</keyword>
<dbReference type="Gene3D" id="1.10.3810.10">
    <property type="entry name" value="Biosynthetic peptidoglycan transglycosylase-like"/>
    <property type="match status" value="1"/>
</dbReference>
<dbReference type="Proteomes" id="UP000252355">
    <property type="component" value="Unassembled WGS sequence"/>
</dbReference>
<evidence type="ECO:0000256" key="1">
    <source>
        <dbReference type="ARBA" id="ARBA00022645"/>
    </source>
</evidence>
<dbReference type="InterPro" id="IPR050396">
    <property type="entry name" value="Glycosyltr_51/Transpeptidase"/>
</dbReference>
<keyword evidence="5" id="KW-0378">Hydrolase</keyword>
<dbReference type="EMBL" id="QOQW01000030">
    <property type="protein sequence ID" value="RCK77929.1"/>
    <property type="molecule type" value="Genomic_DNA"/>
</dbReference>
<dbReference type="SUPFAM" id="SSF53955">
    <property type="entry name" value="Lysozyme-like"/>
    <property type="match status" value="1"/>
</dbReference>
<evidence type="ECO:0000313" key="15">
    <source>
        <dbReference type="Proteomes" id="UP000252355"/>
    </source>
</evidence>
<keyword evidence="2" id="KW-0645">Protease</keyword>
<dbReference type="PANTHER" id="PTHR32282">
    <property type="entry name" value="BINDING PROTEIN TRANSPEPTIDASE, PUTATIVE-RELATED"/>
    <property type="match status" value="1"/>
</dbReference>
<dbReference type="InterPro" id="IPR036950">
    <property type="entry name" value="PBP_transglycosylase"/>
</dbReference>
<comment type="caution">
    <text evidence="14">The sequence shown here is derived from an EMBL/GenBank/DDBJ whole genome shotgun (WGS) entry which is preliminary data.</text>
</comment>
<evidence type="ECO:0000256" key="9">
    <source>
        <dbReference type="SAM" id="MobiDB-lite"/>
    </source>
</evidence>
<dbReference type="EC" id="2.4.99.28" evidence="7"/>
<evidence type="ECO:0000256" key="6">
    <source>
        <dbReference type="ARBA" id="ARBA00023268"/>
    </source>
</evidence>
<dbReference type="GO" id="GO:0008658">
    <property type="term" value="F:penicillin binding"/>
    <property type="evidence" value="ECO:0007669"/>
    <property type="project" value="InterPro"/>
</dbReference>
<reference evidence="14 15" key="1">
    <citation type="submission" date="2018-05" db="EMBL/GenBank/DDBJ databases">
        <title>A metagenomic window into the 2 km-deep terrestrial subsurface aquifer revealed taxonomically and functionally diverse microbial community comprising novel uncultured bacterial lineages.</title>
        <authorList>
            <person name="Kadnikov V.V."/>
            <person name="Mardanov A.V."/>
            <person name="Beletsky A.V."/>
            <person name="Banks D."/>
            <person name="Pimenov N.V."/>
            <person name="Frank Y.A."/>
            <person name="Karnachuk O.V."/>
            <person name="Ravin N.V."/>
        </authorList>
    </citation>
    <scope>NUCLEOTIDE SEQUENCE [LARGE SCALE GENOMIC DNA]</scope>
    <source>
        <strain evidence="14">BY5</strain>
    </source>
</reference>
<keyword evidence="4" id="KW-0808">Transferase</keyword>
<evidence type="ECO:0000313" key="14">
    <source>
        <dbReference type="EMBL" id="RCK77929.1"/>
    </source>
</evidence>
<protein>
    <recommendedName>
        <fullName evidence="7">peptidoglycan glycosyltransferase</fullName>
        <ecNumber evidence="7">2.4.99.28</ecNumber>
    </recommendedName>
</protein>
<evidence type="ECO:0000256" key="4">
    <source>
        <dbReference type="ARBA" id="ARBA00022679"/>
    </source>
</evidence>
<proteinExistence type="predicted"/>
<keyword evidence="10" id="KW-0812">Transmembrane</keyword>
<organism evidence="14 15">
    <name type="scientific">Candidatus Ozemobacter sibiricus</name>
    <dbReference type="NCBI Taxonomy" id="2268124"/>
    <lineage>
        <taxon>Bacteria</taxon>
        <taxon>Candidatus Ozemobacteria</taxon>
        <taxon>Candidatus Ozemobacterales</taxon>
        <taxon>Candidatus Ozemobacteraceae</taxon>
        <taxon>Candidatus Ozemobacter</taxon>
    </lineage>
</organism>
<keyword evidence="1" id="KW-0121">Carboxypeptidase</keyword>
<evidence type="ECO:0000256" key="10">
    <source>
        <dbReference type="SAM" id="Phobius"/>
    </source>
</evidence>
<dbReference type="SUPFAM" id="SSF56601">
    <property type="entry name" value="beta-lactamase/transpeptidase-like"/>
    <property type="match status" value="1"/>
</dbReference>
<dbReference type="InterPro" id="IPR023346">
    <property type="entry name" value="Lysozyme-like_dom_sf"/>
</dbReference>
<comment type="catalytic activity">
    <reaction evidence="8">
        <text>[GlcNAc-(1-&gt;4)-Mur2Ac(oyl-L-Ala-gamma-D-Glu-L-Lys-D-Ala-D-Ala)](n)-di-trans,octa-cis-undecaprenyl diphosphate + beta-D-GlcNAc-(1-&gt;4)-Mur2Ac(oyl-L-Ala-gamma-D-Glu-L-Lys-D-Ala-D-Ala)-di-trans,octa-cis-undecaprenyl diphosphate = [GlcNAc-(1-&gt;4)-Mur2Ac(oyl-L-Ala-gamma-D-Glu-L-Lys-D-Ala-D-Ala)](n+1)-di-trans,octa-cis-undecaprenyl diphosphate + di-trans,octa-cis-undecaprenyl diphosphate + H(+)</text>
        <dbReference type="Rhea" id="RHEA:23708"/>
        <dbReference type="Rhea" id="RHEA-COMP:9602"/>
        <dbReference type="Rhea" id="RHEA-COMP:9603"/>
        <dbReference type="ChEBI" id="CHEBI:15378"/>
        <dbReference type="ChEBI" id="CHEBI:58405"/>
        <dbReference type="ChEBI" id="CHEBI:60033"/>
        <dbReference type="ChEBI" id="CHEBI:78435"/>
        <dbReference type="EC" id="2.4.99.28"/>
    </reaction>
</comment>
<sequence length="854" mass="92401">MGEPSGSAPPTQAAEAGRARRRAWGKRLALAALAGGVALWLLWRPLVWAVTPDVAAMVSESLRAVRGGALLDRHGAVLRFFPNAAGDYQLWVPLASCPVHLVQAVLAAEDRNFRQHSGFDVAAMARAAWQNLTERRIVSGASTITQQVVRMVRPRPRTWLTKLTELVLAAKLEMQLDKDRLLEAWLNLAPMYGNLRGVGMAARVLFRKGIEQVTVAEAATLAAFPQSPARLHPEAPKGRRLLLARRDWVLGQMVRLGWLSRDEERAARAAPMPMYGRRLPLRAPHFADWVVARDGPPRGEVMTSLDLAVQDRLVEALTAHRDRLARAGARQVAGLVADTATMEVLAMAGSFEYGPVGGGFNNGCLAPRSGGSILKPFLYALALEEGFHPGSIIPDTRRTFRTPQGDYLPYNATRRTYGPVSIRSALGNSLNISAVKMLNELGGRAFYRFLAGFGLVPPSDTLWEYYGLGLAIGNPEVRLVDVVAAYGAFAHGGRRVELRTTPGPLRAGPALMSEATAWSLLDIMSDPSARLLTFGNPRFFAFDQPVALKTGTSTNYRDCWIFAVTPAYVIGLWAGNFEGSATHGLGGATACGPILHQLLRDLPGPARGWFPRPAILEGVRICGLSGQAPTAFCPMVSREWVERSRLPLPSCPFHESQGLFHELPAEYADWIQQRGQALRVDPFRLQGDLAVADPLAALPDDSGAGVRVRPAGEASGLAAGDGPTGGASERIQRRRLGAAGAGSEGGGAAMAAEGEASRMWRAGAATEELGWGRIRIVSPHDGDRFVMVPDGDNLIRLRAEPETPLPEVIWLIDGAELARTPPPYEAWWRLERGRHTITALSLGEEAAQITIQVE</sequence>
<evidence type="ECO:0000256" key="3">
    <source>
        <dbReference type="ARBA" id="ARBA00022676"/>
    </source>
</evidence>
<evidence type="ECO:0000259" key="12">
    <source>
        <dbReference type="Pfam" id="PF00912"/>
    </source>
</evidence>
<dbReference type="GO" id="GO:0008955">
    <property type="term" value="F:peptidoglycan glycosyltransferase activity"/>
    <property type="evidence" value="ECO:0007669"/>
    <property type="project" value="UniProtKB-EC"/>
</dbReference>
<feature type="region of interest" description="Disordered" evidence="9">
    <location>
        <begin position="703"/>
        <end position="728"/>
    </location>
</feature>
<keyword evidence="6" id="KW-0511">Multifunctional enzyme</keyword>
<evidence type="ECO:0000259" key="13">
    <source>
        <dbReference type="Pfam" id="PF06832"/>
    </source>
</evidence>
<dbReference type="GO" id="GO:0009252">
    <property type="term" value="P:peptidoglycan biosynthetic process"/>
    <property type="evidence" value="ECO:0007669"/>
    <property type="project" value="TreeGrafter"/>
</dbReference>
<dbReference type="InterPro" id="IPR009647">
    <property type="entry name" value="PBP_C"/>
</dbReference>
<feature type="domain" description="Glycosyl transferase family 51" evidence="12">
    <location>
        <begin position="86"/>
        <end position="253"/>
    </location>
</feature>
<dbReference type="GO" id="GO:0004180">
    <property type="term" value="F:carboxypeptidase activity"/>
    <property type="evidence" value="ECO:0007669"/>
    <property type="project" value="UniProtKB-KW"/>
</dbReference>
<dbReference type="InterPro" id="IPR001460">
    <property type="entry name" value="PCN-bd_Tpept"/>
</dbReference>
<keyword evidence="10" id="KW-1133">Transmembrane helix</keyword>
<dbReference type="InterPro" id="IPR012338">
    <property type="entry name" value="Beta-lactam/transpept-like"/>
</dbReference>
<evidence type="ECO:0000259" key="11">
    <source>
        <dbReference type="Pfam" id="PF00905"/>
    </source>
</evidence>
<dbReference type="InterPro" id="IPR001264">
    <property type="entry name" value="Glyco_trans_51"/>
</dbReference>
<keyword evidence="3" id="KW-0328">Glycosyltransferase</keyword>
<name>A0A367ZJL8_9BACT</name>
<dbReference type="Pfam" id="PF00912">
    <property type="entry name" value="Transgly"/>
    <property type="match status" value="1"/>
</dbReference>
<feature type="domain" description="Penicillin-binding protein transpeptidase" evidence="11">
    <location>
        <begin position="335"/>
        <end position="554"/>
    </location>
</feature>
<dbReference type="Pfam" id="PF00905">
    <property type="entry name" value="Transpeptidase"/>
    <property type="match status" value="1"/>
</dbReference>
<dbReference type="GO" id="GO:0030288">
    <property type="term" value="C:outer membrane-bounded periplasmic space"/>
    <property type="evidence" value="ECO:0007669"/>
    <property type="project" value="TreeGrafter"/>
</dbReference>
<evidence type="ECO:0000256" key="8">
    <source>
        <dbReference type="ARBA" id="ARBA00049902"/>
    </source>
</evidence>
<feature type="domain" description="Penicillin-binding C-terminal" evidence="13">
    <location>
        <begin position="773"/>
        <end position="839"/>
    </location>
</feature>
<dbReference type="Gene3D" id="3.40.710.10">
    <property type="entry name" value="DD-peptidase/beta-lactamase superfamily"/>
    <property type="match status" value="1"/>
</dbReference>